<comment type="caution">
    <text evidence="1">The sequence shown here is derived from an EMBL/GenBank/DDBJ whole genome shotgun (WGS) entry which is preliminary data.</text>
</comment>
<keyword evidence="2" id="KW-1185">Reference proteome</keyword>
<evidence type="ECO:0000313" key="2">
    <source>
        <dbReference type="Proteomes" id="UP001465668"/>
    </source>
</evidence>
<dbReference type="Gene3D" id="3.40.50.150">
    <property type="entry name" value="Vaccinia Virus protein VP39"/>
    <property type="match status" value="1"/>
</dbReference>
<proteinExistence type="predicted"/>
<evidence type="ECO:0000313" key="1">
    <source>
        <dbReference type="EMBL" id="KAK9783556.1"/>
    </source>
</evidence>
<dbReference type="SUPFAM" id="SSF53335">
    <property type="entry name" value="S-adenosyl-L-methionine-dependent methyltransferases"/>
    <property type="match status" value="1"/>
</dbReference>
<reference evidence="1 2" key="1">
    <citation type="submission" date="2024-02" db="EMBL/GenBank/DDBJ databases">
        <title>First draft genome assembly of two strains of Seiridium cardinale.</title>
        <authorList>
            <person name="Emiliani G."/>
            <person name="Scali E."/>
        </authorList>
    </citation>
    <scope>NUCLEOTIDE SEQUENCE [LARGE SCALE GENOMIC DNA]</scope>
    <source>
        <strain evidence="1 2">BM-138-000479</strain>
    </source>
</reference>
<protein>
    <submittedName>
        <fullName evidence="1">Beta-ketoacyl synthase domain-containing protein</fullName>
    </submittedName>
</protein>
<gene>
    <name evidence="1" type="ORF">SCAR479_00115</name>
</gene>
<accession>A0ABR2Y8Z7</accession>
<organism evidence="1 2">
    <name type="scientific">Seiridium cardinale</name>
    <dbReference type="NCBI Taxonomy" id="138064"/>
    <lineage>
        <taxon>Eukaryota</taxon>
        <taxon>Fungi</taxon>
        <taxon>Dikarya</taxon>
        <taxon>Ascomycota</taxon>
        <taxon>Pezizomycotina</taxon>
        <taxon>Sordariomycetes</taxon>
        <taxon>Xylariomycetidae</taxon>
        <taxon>Amphisphaeriales</taxon>
        <taxon>Sporocadaceae</taxon>
        <taxon>Seiridium</taxon>
    </lineage>
</organism>
<sequence length="392" mass="43341">MVCQNAAPIWLPAISIVSGDGPGEQSSERSRWELYRNTSSLRLRGQYLLSHEGINGNVTVYHNDSTHAFIQMEEIKLVPLAAASKADDIPVFPLHDEEVDFSAVLERTSSFYLRKFDQLTPCNDPDTLADNVEAGARFAGIPHVKIMHLIGEQMPRVFRGETTMLEHIRSGGLLDDYYVNALKLPQTSRWLADAVAQITDCHPHMNIFEVGAGTGGATKIILGRIGQGYSSYTFSDVSTGFFEMPQQHSLTMVAWSSKPLTQTSFVIHAAMTNMRRLLRPGGYLIIAYTTEDRQFRTPFIIGTLPGWWRGVNGGRVFSPCVSAESWDTILSDTGFGGIDTVTPSISKRVHPFSVIIAQAVDDRVTFLRSPLSAPTTSTVPRKQLKHMVLVNG</sequence>
<dbReference type="EMBL" id="JARVKM010000001">
    <property type="protein sequence ID" value="KAK9783556.1"/>
    <property type="molecule type" value="Genomic_DNA"/>
</dbReference>
<dbReference type="Proteomes" id="UP001465668">
    <property type="component" value="Unassembled WGS sequence"/>
</dbReference>
<dbReference type="InterPro" id="IPR029063">
    <property type="entry name" value="SAM-dependent_MTases_sf"/>
</dbReference>
<name>A0ABR2Y8Z7_9PEZI</name>